<dbReference type="KEGG" id="cfem:HCR03_17640"/>
<dbReference type="AlphaFoldDB" id="A0A6N8HVV2"/>
<proteinExistence type="predicted"/>
<keyword evidence="3" id="KW-1185">Reference proteome</keyword>
<evidence type="ECO:0000313" key="1">
    <source>
        <dbReference type="EMBL" id="MVB09690.1"/>
    </source>
</evidence>
<sequence length="88" mass="9742">MERSEEAKIPEFRSLIAAIREEAGPLKDVILSKAEEDEENKILSDFDNAVQIQVFGTLEHLKAYQLNGWRELVDGEDDGGNGPNAAKA</sequence>
<protein>
    <submittedName>
        <fullName evidence="1">Uncharacterized protein</fullName>
    </submittedName>
</protein>
<dbReference type="Proteomes" id="UP000469440">
    <property type="component" value="Unassembled WGS sequence"/>
</dbReference>
<dbReference type="RefSeq" id="WP_066643779.1">
    <property type="nucleotide sequence ID" value="NZ_CP060286.1"/>
</dbReference>
<dbReference type="EMBL" id="CP060286">
    <property type="protein sequence ID" value="QNK40444.1"/>
    <property type="molecule type" value="Genomic_DNA"/>
</dbReference>
<evidence type="ECO:0000313" key="3">
    <source>
        <dbReference type="Proteomes" id="UP000469440"/>
    </source>
</evidence>
<evidence type="ECO:0000313" key="2">
    <source>
        <dbReference type="EMBL" id="QNK40444.1"/>
    </source>
</evidence>
<dbReference type="EMBL" id="VWXL01000012">
    <property type="protein sequence ID" value="MVB09690.1"/>
    <property type="molecule type" value="Genomic_DNA"/>
</dbReference>
<name>A0A6N8HVV2_9FIRM</name>
<organism evidence="1 3">
    <name type="scientific">Caproicibacter fermentans</name>
    <dbReference type="NCBI Taxonomy" id="2576756"/>
    <lineage>
        <taxon>Bacteria</taxon>
        <taxon>Bacillati</taxon>
        <taxon>Bacillota</taxon>
        <taxon>Clostridia</taxon>
        <taxon>Eubacteriales</taxon>
        <taxon>Acutalibacteraceae</taxon>
        <taxon>Caproicibacter</taxon>
    </lineage>
</organism>
<gene>
    <name evidence="1" type="ORF">CAFE_03550</name>
    <name evidence="2" type="ORF">HCR03_17640</name>
</gene>
<evidence type="ECO:0000313" key="4">
    <source>
        <dbReference type="Proteomes" id="UP000515909"/>
    </source>
</evidence>
<dbReference type="OrthoDB" id="2084504at2"/>
<reference evidence="2 4" key="2">
    <citation type="submission" date="2020-08" db="EMBL/GenBank/DDBJ databases">
        <title>The isolate Caproiciproducens sp. 7D4C2 produces n-caproate at mildly acidic conditions from hexoses: genome and rBOX comparison with related strains and chain-elongating bacteria.</title>
        <authorList>
            <person name="Esquivel-Elizondo S."/>
            <person name="Bagci C."/>
            <person name="Temovska M."/>
            <person name="Jeon B.S."/>
            <person name="Bessarab I."/>
            <person name="Williams R.B.H."/>
            <person name="Huson D.H."/>
            <person name="Angenent L.T."/>
        </authorList>
    </citation>
    <scope>NUCLEOTIDE SEQUENCE [LARGE SCALE GENOMIC DNA]</scope>
    <source>
        <strain evidence="2 4">7D4C2</strain>
    </source>
</reference>
<reference evidence="1 3" key="1">
    <citation type="submission" date="2019-09" db="EMBL/GenBank/DDBJ databases">
        <title>Genome sequence of Clostridium sp. EA1.</title>
        <authorList>
            <person name="Poehlein A."/>
            <person name="Bengelsdorf F.R."/>
            <person name="Daniel R."/>
        </authorList>
    </citation>
    <scope>NUCLEOTIDE SEQUENCE [LARGE SCALE GENOMIC DNA]</scope>
    <source>
        <strain evidence="1 3">EA1</strain>
    </source>
</reference>
<accession>A0A6N8HVV2</accession>
<dbReference type="Proteomes" id="UP000515909">
    <property type="component" value="Chromosome"/>
</dbReference>
<accession>A0A7G8TA03</accession>